<gene>
    <name evidence="2" type="ORF">As57867_001732</name>
</gene>
<feature type="non-terminal residue" evidence="2">
    <location>
        <position position="330"/>
    </location>
</feature>
<dbReference type="OrthoDB" id="676979at2759"/>
<feature type="signal peptide" evidence="1">
    <location>
        <begin position="1"/>
        <end position="18"/>
    </location>
</feature>
<feature type="chain" id="PRO_5025397077" description="LRRNT domain-containing protein" evidence="1">
    <location>
        <begin position="19"/>
        <end position="330"/>
    </location>
</feature>
<sequence>MITCRSLALFLTAASTLGMQAQQSSCPYTANTLVTDKALCPRTNLTCIVNKTCKYVGTTSNASWSAVGNFKDYTSDFWRFNGFAQQIDLSMMELPDRMPSVEFKNISKFILPDTFKWPSNMTGLYFQYDRLKTIPRIPATTQKLYVYGNFLSSNEELQKLIATTPNLAWIDLGDNNYTQLVNLDMSKMTHVFFYNNDYLQRLENITFGNGILNLDLSYLNITNWIMDNKTFIALNTTLKPNTTAANSEATDGKFDTGYNYYGLTITSDLAECNLKNGVIQELWGDKRTRDKGENKEIFNVCVLKDPVVIDLKGVGLSTGAIVGIAVGAAA</sequence>
<keyword evidence="1" id="KW-0732">Signal</keyword>
<dbReference type="Gene3D" id="3.80.10.10">
    <property type="entry name" value="Ribonuclease Inhibitor"/>
    <property type="match status" value="1"/>
</dbReference>
<dbReference type="AlphaFoldDB" id="A0A6A5A4V8"/>
<proteinExistence type="predicted"/>
<protein>
    <recommendedName>
        <fullName evidence="3">LRRNT domain-containing protein</fullName>
    </recommendedName>
</protein>
<evidence type="ECO:0000256" key="1">
    <source>
        <dbReference type="SAM" id="SignalP"/>
    </source>
</evidence>
<evidence type="ECO:0000313" key="2">
    <source>
        <dbReference type="EMBL" id="KAF0718367.1"/>
    </source>
</evidence>
<evidence type="ECO:0008006" key="3">
    <source>
        <dbReference type="Google" id="ProtNLM"/>
    </source>
</evidence>
<organism evidence="2">
    <name type="scientific">Aphanomyces stellatus</name>
    <dbReference type="NCBI Taxonomy" id="120398"/>
    <lineage>
        <taxon>Eukaryota</taxon>
        <taxon>Sar</taxon>
        <taxon>Stramenopiles</taxon>
        <taxon>Oomycota</taxon>
        <taxon>Saprolegniomycetes</taxon>
        <taxon>Saprolegniales</taxon>
        <taxon>Verrucalvaceae</taxon>
        <taxon>Aphanomyces</taxon>
    </lineage>
</organism>
<dbReference type="InterPro" id="IPR032675">
    <property type="entry name" value="LRR_dom_sf"/>
</dbReference>
<dbReference type="EMBL" id="VJMH01000154">
    <property type="protein sequence ID" value="KAF0718367.1"/>
    <property type="molecule type" value="Genomic_DNA"/>
</dbReference>
<dbReference type="SUPFAM" id="SSF52058">
    <property type="entry name" value="L domain-like"/>
    <property type="match status" value="1"/>
</dbReference>
<reference evidence="2" key="1">
    <citation type="submission" date="2019-06" db="EMBL/GenBank/DDBJ databases">
        <title>Genomics analysis of Aphanomyces spp. identifies a new class of oomycete effector associated with host adaptation.</title>
        <authorList>
            <person name="Gaulin E."/>
        </authorList>
    </citation>
    <scope>NUCLEOTIDE SEQUENCE</scope>
    <source>
        <strain evidence="2">CBS 578.67</strain>
    </source>
</reference>
<name>A0A6A5A4V8_9STRA</name>
<comment type="caution">
    <text evidence="2">The sequence shown here is derived from an EMBL/GenBank/DDBJ whole genome shotgun (WGS) entry which is preliminary data.</text>
</comment>
<accession>A0A6A5A4V8</accession>